<dbReference type="Gene3D" id="3.40.50.1000">
    <property type="entry name" value="HAD superfamily/HAD-like"/>
    <property type="match status" value="1"/>
</dbReference>
<protein>
    <recommendedName>
        <fullName evidence="3">YqeG family HAD IIIA-type phosphatase</fullName>
    </recommendedName>
</protein>
<comment type="caution">
    <text evidence="1">The sequence shown here is derived from an EMBL/GenBank/DDBJ whole genome shotgun (WGS) entry which is preliminary data.</text>
</comment>
<dbReference type="InterPro" id="IPR006439">
    <property type="entry name" value="HAD-SF_hydro_IA"/>
</dbReference>
<dbReference type="GO" id="GO:0005737">
    <property type="term" value="C:cytoplasm"/>
    <property type="evidence" value="ECO:0007669"/>
    <property type="project" value="TreeGrafter"/>
</dbReference>
<reference evidence="1" key="1">
    <citation type="journal article" date="2014" name="Int. J. Syst. Evol. Microbiol.">
        <title>Complete genome sequence of Corynebacterium casei LMG S-19264T (=DSM 44701T), isolated from a smear-ripened cheese.</title>
        <authorList>
            <consortium name="US DOE Joint Genome Institute (JGI-PGF)"/>
            <person name="Walter F."/>
            <person name="Albersmeier A."/>
            <person name="Kalinowski J."/>
            <person name="Ruckert C."/>
        </authorList>
    </citation>
    <scope>NUCLEOTIDE SEQUENCE</scope>
    <source>
        <strain evidence="1">CGMCC 1.12360</strain>
    </source>
</reference>
<dbReference type="NCBIfam" id="TIGR01662">
    <property type="entry name" value="HAD-SF-IIIA"/>
    <property type="match status" value="1"/>
</dbReference>
<dbReference type="EMBL" id="BMEV01000002">
    <property type="protein sequence ID" value="GGH68373.1"/>
    <property type="molecule type" value="Genomic_DNA"/>
</dbReference>
<dbReference type="InterPro" id="IPR036412">
    <property type="entry name" value="HAD-like_sf"/>
</dbReference>
<evidence type="ECO:0008006" key="3">
    <source>
        <dbReference type="Google" id="ProtNLM"/>
    </source>
</evidence>
<organism evidence="1 2">
    <name type="scientific">Compostibacillus humi</name>
    <dbReference type="NCBI Taxonomy" id="1245525"/>
    <lineage>
        <taxon>Bacteria</taxon>
        <taxon>Bacillati</taxon>
        <taxon>Bacillota</taxon>
        <taxon>Bacilli</taxon>
        <taxon>Bacillales</taxon>
        <taxon>Bacillaceae</taxon>
        <taxon>Compostibacillus</taxon>
    </lineage>
</organism>
<dbReference type="InterPro" id="IPR010021">
    <property type="entry name" value="PGPP1/Gep4"/>
</dbReference>
<name>A0A8J2ZQ84_9BACI</name>
<dbReference type="CDD" id="cd16416">
    <property type="entry name" value="HAD_BsYqeG-like"/>
    <property type="match status" value="1"/>
</dbReference>
<dbReference type="NCBIfam" id="TIGR01549">
    <property type="entry name" value="HAD-SF-IA-v1"/>
    <property type="match status" value="1"/>
</dbReference>
<dbReference type="PANTHER" id="PTHR19288:SF25">
    <property type="entry name" value="PHOSPHATIDYLGLYCEROPHOSPHATASE GEP4, MITOCHONDRIAL"/>
    <property type="match status" value="1"/>
</dbReference>
<dbReference type="GO" id="GO:0008962">
    <property type="term" value="F:phosphatidylglycerophosphatase activity"/>
    <property type="evidence" value="ECO:0007669"/>
    <property type="project" value="InterPro"/>
</dbReference>
<dbReference type="NCBIfam" id="TIGR01668">
    <property type="entry name" value="YqeG_hyp_ppase"/>
    <property type="match status" value="1"/>
</dbReference>
<dbReference type="Pfam" id="PF00702">
    <property type="entry name" value="Hydrolase"/>
    <property type="match status" value="1"/>
</dbReference>
<dbReference type="InterPro" id="IPR006549">
    <property type="entry name" value="HAD-SF_hydro_IIIA"/>
</dbReference>
<sequence length="171" mass="19817">MKNLMLPNEFAKSIFEITPEKLHNEGIRGIITDLDNTLVPWDMKEATPEVQDWFQKMKENNIKVTILSNNNRERVTFFAEPLKAKYVYSAKKPLRKAFLKAAKEMELKKEEIVVIGDQLLTDVLGGNMAGLKTILVVPIVETDGKITKINRKIERFIFRQLRKKGKISWEE</sequence>
<keyword evidence="2" id="KW-1185">Reference proteome</keyword>
<dbReference type="FunFam" id="3.40.50.1000:FF:000067">
    <property type="entry name" value="HAD phosphatase, family IIIA"/>
    <property type="match status" value="1"/>
</dbReference>
<dbReference type="PANTHER" id="PTHR19288">
    <property type="entry name" value="4-NITROPHENYLPHOSPHATASE-RELATED"/>
    <property type="match status" value="1"/>
</dbReference>
<gene>
    <name evidence="1" type="ORF">GCM10010978_01270</name>
</gene>
<dbReference type="SUPFAM" id="SSF56784">
    <property type="entry name" value="HAD-like"/>
    <property type="match status" value="1"/>
</dbReference>
<dbReference type="Proteomes" id="UP000602050">
    <property type="component" value="Unassembled WGS sequence"/>
</dbReference>
<evidence type="ECO:0000313" key="2">
    <source>
        <dbReference type="Proteomes" id="UP000602050"/>
    </source>
</evidence>
<proteinExistence type="predicted"/>
<dbReference type="InterPro" id="IPR023214">
    <property type="entry name" value="HAD_sf"/>
</dbReference>
<reference evidence="1" key="2">
    <citation type="submission" date="2020-09" db="EMBL/GenBank/DDBJ databases">
        <authorList>
            <person name="Sun Q."/>
            <person name="Zhou Y."/>
        </authorList>
    </citation>
    <scope>NUCLEOTIDE SEQUENCE</scope>
    <source>
        <strain evidence="1">CGMCC 1.12360</strain>
    </source>
</reference>
<evidence type="ECO:0000313" key="1">
    <source>
        <dbReference type="EMBL" id="GGH68373.1"/>
    </source>
</evidence>
<dbReference type="AlphaFoldDB" id="A0A8J2ZQ84"/>
<accession>A0A8J2ZQ84</accession>